<accession>A0A1A8T4V3</accession>
<proteinExistence type="predicted"/>
<dbReference type="EMBL" id="FLOB01000001">
    <property type="protein sequence ID" value="SBS25929.1"/>
    <property type="molecule type" value="Genomic_DNA"/>
</dbReference>
<dbReference type="PANTHER" id="PTHR32089">
    <property type="entry name" value="METHYL-ACCEPTING CHEMOTAXIS PROTEIN MCPB"/>
    <property type="match status" value="1"/>
</dbReference>
<keyword evidence="2 3" id="KW-0807">Transducer</keyword>
<evidence type="ECO:0000256" key="3">
    <source>
        <dbReference type="PROSITE-ProRule" id="PRU00284"/>
    </source>
</evidence>
<feature type="domain" description="Methyl-accepting transducer" evidence="5">
    <location>
        <begin position="110"/>
        <end position="346"/>
    </location>
</feature>
<evidence type="ECO:0000256" key="4">
    <source>
        <dbReference type="SAM" id="Phobius"/>
    </source>
</evidence>
<evidence type="ECO:0000313" key="6">
    <source>
        <dbReference type="EMBL" id="SBS25929.1"/>
    </source>
</evidence>
<dbReference type="InterPro" id="IPR004089">
    <property type="entry name" value="MCPsignal_dom"/>
</dbReference>
<evidence type="ECO:0000259" key="5">
    <source>
        <dbReference type="PROSITE" id="PS50111"/>
    </source>
</evidence>
<dbReference type="STRING" id="1792290.MSP8886_00430"/>
<evidence type="ECO:0000256" key="1">
    <source>
        <dbReference type="ARBA" id="ARBA00004370"/>
    </source>
</evidence>
<comment type="subcellular location">
    <subcellularLocation>
        <location evidence="1">Membrane</location>
    </subcellularLocation>
</comment>
<dbReference type="PROSITE" id="PS50111">
    <property type="entry name" value="CHEMOTAXIS_TRANSDUC_2"/>
    <property type="match status" value="1"/>
</dbReference>
<feature type="transmembrane region" description="Helical" evidence="4">
    <location>
        <begin position="7"/>
        <end position="29"/>
    </location>
</feature>
<dbReference type="Pfam" id="PF00015">
    <property type="entry name" value="MCPsignal"/>
    <property type="match status" value="1"/>
</dbReference>
<name>A0A1A8T4V3_9GAMM</name>
<dbReference type="Gene3D" id="1.10.287.950">
    <property type="entry name" value="Methyl-accepting chemotaxis protein"/>
    <property type="match status" value="1"/>
</dbReference>
<dbReference type="PANTHER" id="PTHR32089:SF112">
    <property type="entry name" value="LYSOZYME-LIKE PROTEIN-RELATED"/>
    <property type="match status" value="1"/>
</dbReference>
<keyword evidence="4" id="KW-1133">Transmembrane helix</keyword>
<organism evidence="6 7">
    <name type="scientific">Marinomonas spartinae</name>
    <dbReference type="NCBI Taxonomy" id="1792290"/>
    <lineage>
        <taxon>Bacteria</taxon>
        <taxon>Pseudomonadati</taxon>
        <taxon>Pseudomonadota</taxon>
        <taxon>Gammaproteobacteria</taxon>
        <taxon>Oceanospirillales</taxon>
        <taxon>Oceanospirillaceae</taxon>
        <taxon>Marinomonas</taxon>
    </lineage>
</organism>
<sequence>MNVRQKVWFTGLMIAEICIAIALTISLNWTDSMPMLANLILVWLLTALAMFFTFNYLKKGHQQHQFFQLLADKLTQHLPDSPHFTLPTKTDDFPLWVDRVVHKLISSKQEDRDIATVDTTLQSNIDALLQIVNKQEQDLSDILKHRQHSAPLIQGVAANTDIITQKVGILVDDSNQGQHNLQLAESVLQELTHQVSSTADVIKQLSNNSEQISSVLDVIRSIADQTNLLALNAAIEAARAGEQGRGFAVVADEVRNLASKTQQSTQDIQVMIEGLQKGVSEAVHNIDDSVRSVQNTVELTNKTGESLAETCTEVNEINRLVNENSAKQIDIGKLAVEVNERLQYLNERTLEAKSLSTQLQETIA</sequence>
<protein>
    <submittedName>
        <fullName evidence="6">Methyl-accepting chemotaxis protein PctA</fullName>
    </submittedName>
</protein>
<dbReference type="OrthoDB" id="6757190at2"/>
<dbReference type="GO" id="GO:0016020">
    <property type="term" value="C:membrane"/>
    <property type="evidence" value="ECO:0007669"/>
    <property type="project" value="UniProtKB-SubCell"/>
</dbReference>
<feature type="transmembrane region" description="Helical" evidence="4">
    <location>
        <begin position="35"/>
        <end position="57"/>
    </location>
</feature>
<dbReference type="SMART" id="SM00283">
    <property type="entry name" value="MA"/>
    <property type="match status" value="1"/>
</dbReference>
<dbReference type="Proteomes" id="UP000092544">
    <property type="component" value="Unassembled WGS sequence"/>
</dbReference>
<evidence type="ECO:0000256" key="2">
    <source>
        <dbReference type="ARBA" id="ARBA00023224"/>
    </source>
</evidence>
<dbReference type="GO" id="GO:0007165">
    <property type="term" value="P:signal transduction"/>
    <property type="evidence" value="ECO:0007669"/>
    <property type="project" value="UniProtKB-KW"/>
</dbReference>
<keyword evidence="4" id="KW-0472">Membrane</keyword>
<reference evidence="6 7" key="1">
    <citation type="submission" date="2016-06" db="EMBL/GenBank/DDBJ databases">
        <authorList>
            <person name="Kjaerup R.B."/>
            <person name="Dalgaard T.S."/>
            <person name="Juul-Madsen H.R."/>
        </authorList>
    </citation>
    <scope>NUCLEOTIDE SEQUENCE [LARGE SCALE GENOMIC DNA]</scope>
    <source>
        <strain evidence="6 7">CECT 8886</strain>
    </source>
</reference>
<dbReference type="AlphaFoldDB" id="A0A1A8T4V3"/>
<dbReference type="GO" id="GO:0006935">
    <property type="term" value="P:chemotaxis"/>
    <property type="evidence" value="ECO:0007669"/>
    <property type="project" value="UniProtKB-ARBA"/>
</dbReference>
<evidence type="ECO:0000313" key="7">
    <source>
        <dbReference type="Proteomes" id="UP000092544"/>
    </source>
</evidence>
<dbReference type="SUPFAM" id="SSF58104">
    <property type="entry name" value="Methyl-accepting chemotaxis protein (MCP) signaling domain"/>
    <property type="match status" value="1"/>
</dbReference>
<keyword evidence="4" id="KW-0812">Transmembrane</keyword>
<gene>
    <name evidence="6" type="primary">pctA_1</name>
    <name evidence="6" type="ORF">MSP8886_00430</name>
</gene>
<dbReference type="CDD" id="cd11386">
    <property type="entry name" value="MCP_signal"/>
    <property type="match status" value="1"/>
</dbReference>
<keyword evidence="7" id="KW-1185">Reference proteome</keyword>